<organism evidence="1 2">
    <name type="scientific">Marinomonas communis</name>
    <dbReference type="NCBI Taxonomy" id="28254"/>
    <lineage>
        <taxon>Bacteria</taxon>
        <taxon>Pseudomonadati</taxon>
        <taxon>Pseudomonadota</taxon>
        <taxon>Gammaproteobacteria</taxon>
        <taxon>Oceanospirillales</taxon>
        <taxon>Oceanospirillaceae</taxon>
        <taxon>Marinomonas</taxon>
    </lineage>
</organism>
<reference evidence="1 2" key="1">
    <citation type="submission" date="2019-03" db="EMBL/GenBank/DDBJ databases">
        <title>Genomic Encyclopedia of Type Strains, Phase IV (KMG-IV): sequencing the most valuable type-strain genomes for metagenomic binning, comparative biology and taxonomic classification.</title>
        <authorList>
            <person name="Goeker M."/>
        </authorList>
    </citation>
    <scope>NUCLEOTIDE SEQUENCE [LARGE SCALE GENOMIC DNA]</scope>
    <source>
        <strain evidence="1 2">DSM 5604</strain>
    </source>
</reference>
<dbReference type="AlphaFoldDB" id="A0A4R6X4H9"/>
<evidence type="ECO:0008006" key="3">
    <source>
        <dbReference type="Google" id="ProtNLM"/>
    </source>
</evidence>
<dbReference type="Pfam" id="PF14255">
    <property type="entry name" value="Zn_ribbon_21"/>
    <property type="match status" value="1"/>
</dbReference>
<dbReference type="PIRSF" id="PIRSF037225">
    <property type="entry name" value="UCP037225"/>
    <property type="match status" value="1"/>
</dbReference>
<dbReference type="Proteomes" id="UP000295729">
    <property type="component" value="Unassembled WGS sequence"/>
</dbReference>
<comment type="caution">
    <text evidence="1">The sequence shown here is derived from an EMBL/GenBank/DDBJ whole genome shotgun (WGS) entry which is preliminary data.</text>
</comment>
<sequence>MQPLSEEEIFCPYCNECISVLIEVSTETDEYIEDCQVCCRPIVFHIEVDEMGEQSLSVRAENDVW</sequence>
<dbReference type="InterPro" id="IPR025990">
    <property type="entry name" value="zinc_ribbon_bacterial"/>
</dbReference>
<protein>
    <recommendedName>
        <fullName evidence="3">Cysteine-rich CPXCG</fullName>
    </recommendedName>
</protein>
<keyword evidence="2" id="KW-1185">Reference proteome</keyword>
<dbReference type="RefSeq" id="WP_133564257.1">
    <property type="nucleotide sequence ID" value="NZ_JAJGNH010000009.1"/>
</dbReference>
<proteinExistence type="predicted"/>
<accession>A0A4R6X4H9</accession>
<dbReference type="InterPro" id="IPR017143">
    <property type="entry name" value="UCP037225"/>
</dbReference>
<evidence type="ECO:0000313" key="1">
    <source>
        <dbReference type="EMBL" id="TDR06853.1"/>
    </source>
</evidence>
<dbReference type="EMBL" id="SNZA01000005">
    <property type="protein sequence ID" value="TDR06853.1"/>
    <property type="molecule type" value="Genomic_DNA"/>
</dbReference>
<name>A0A4R6X4H9_9GAMM</name>
<dbReference type="OrthoDB" id="9814566at2"/>
<evidence type="ECO:0000313" key="2">
    <source>
        <dbReference type="Proteomes" id="UP000295729"/>
    </source>
</evidence>
<gene>
    <name evidence="1" type="ORF">C8D85_3040</name>
</gene>